<dbReference type="Proteomes" id="UP000265566">
    <property type="component" value="Chromosome 8"/>
</dbReference>
<dbReference type="AlphaFoldDB" id="A0A396GBQ8"/>
<proteinExistence type="predicted"/>
<organism evidence="1">
    <name type="scientific">Medicago truncatula</name>
    <name type="common">Barrel medic</name>
    <name type="synonym">Medicago tribuloides</name>
    <dbReference type="NCBI Taxonomy" id="3880"/>
    <lineage>
        <taxon>Eukaryota</taxon>
        <taxon>Viridiplantae</taxon>
        <taxon>Streptophyta</taxon>
        <taxon>Embryophyta</taxon>
        <taxon>Tracheophyta</taxon>
        <taxon>Spermatophyta</taxon>
        <taxon>Magnoliopsida</taxon>
        <taxon>eudicotyledons</taxon>
        <taxon>Gunneridae</taxon>
        <taxon>Pentapetalae</taxon>
        <taxon>rosids</taxon>
        <taxon>fabids</taxon>
        <taxon>Fabales</taxon>
        <taxon>Fabaceae</taxon>
        <taxon>Papilionoideae</taxon>
        <taxon>50 kb inversion clade</taxon>
        <taxon>NPAAA clade</taxon>
        <taxon>Hologalegina</taxon>
        <taxon>IRL clade</taxon>
        <taxon>Trifolieae</taxon>
        <taxon>Medicago</taxon>
    </lineage>
</organism>
<sequence>MFFFFSKGLMRLYFVERRCDFGTTVLWGEFFLKRERVLINVYSYRCYCLATPPKKIK</sequence>
<name>A0A396GBQ8_MEDTR</name>
<accession>A0A396GBQ8</accession>
<comment type="caution">
    <text evidence="1">The sequence shown here is derived from an EMBL/GenBank/DDBJ whole genome shotgun (WGS) entry which is preliminary data.</text>
</comment>
<reference evidence="1" key="1">
    <citation type="journal article" date="2018" name="Nat. Plants">
        <title>Whole-genome landscape of Medicago truncatula symbiotic genes.</title>
        <authorList>
            <person name="Pecrix Y."/>
            <person name="Gamas P."/>
            <person name="Carrere S."/>
        </authorList>
    </citation>
    <scope>NUCLEOTIDE SEQUENCE</scope>
    <source>
        <tissue evidence="1">Leaves</tissue>
    </source>
</reference>
<dbReference type="EMBL" id="PSQE01000008">
    <property type="protein sequence ID" value="RHN39036.1"/>
    <property type="molecule type" value="Genomic_DNA"/>
</dbReference>
<evidence type="ECO:0000313" key="1">
    <source>
        <dbReference type="EMBL" id="RHN39036.1"/>
    </source>
</evidence>
<dbReference type="Gramene" id="rna45027">
    <property type="protein sequence ID" value="RHN39036.1"/>
    <property type="gene ID" value="gene45027"/>
</dbReference>
<gene>
    <name evidence="1" type="ORF">MtrunA17_Chr8g0339561</name>
</gene>
<protein>
    <submittedName>
        <fullName evidence="1">Uncharacterized protein</fullName>
    </submittedName>
</protein>